<dbReference type="AlphaFoldDB" id="A0A8S8XAL0"/>
<feature type="region of interest" description="Disordered" evidence="1">
    <location>
        <begin position="178"/>
        <end position="204"/>
    </location>
</feature>
<name>A0A8S8XAL0_9PROT</name>
<sequence length="213" mass="23756">MYLPGHFKVEDKGAIHDAMRAYPFATLVTNGADGPFASHLPLLLDGDEGEFGTLLGHVAKANRHGRVPDSDEGVALVIFHGPQTYISPSWYESKREHGKVVPTWNYVAIHAYARIERFDDPVRLHGVLTRLTDRHEAGAKEPWKVTDAPDAFIQQQMKAITGLSLRIERIEAKLKLSQNRPEADRRAMVDGLSQSDQPGDRAVADAMQRVLRD</sequence>
<dbReference type="InterPro" id="IPR007396">
    <property type="entry name" value="TR_PAI2-type"/>
</dbReference>
<dbReference type="SUPFAM" id="SSF50475">
    <property type="entry name" value="FMN-binding split barrel"/>
    <property type="match status" value="1"/>
</dbReference>
<dbReference type="PIRSF" id="PIRSF010372">
    <property type="entry name" value="PaiB"/>
    <property type="match status" value="1"/>
</dbReference>
<organism evidence="2 3">
    <name type="scientific">Roseiterribacter gracilis</name>
    <dbReference type="NCBI Taxonomy" id="2812848"/>
    <lineage>
        <taxon>Bacteria</taxon>
        <taxon>Pseudomonadati</taxon>
        <taxon>Pseudomonadota</taxon>
        <taxon>Alphaproteobacteria</taxon>
        <taxon>Rhodospirillales</taxon>
        <taxon>Roseiterribacteraceae</taxon>
        <taxon>Roseiterribacter</taxon>
    </lineage>
</organism>
<evidence type="ECO:0000313" key="2">
    <source>
        <dbReference type="EMBL" id="GIL41028.1"/>
    </source>
</evidence>
<protein>
    <submittedName>
        <fullName evidence="2">Negative transcriptional regulator</fullName>
    </submittedName>
</protein>
<comment type="caution">
    <text evidence="2">The sequence shown here is derived from an EMBL/GenBank/DDBJ whole genome shotgun (WGS) entry which is preliminary data.</text>
</comment>
<dbReference type="Pfam" id="PF04299">
    <property type="entry name" value="FMN_bind_2"/>
    <property type="match status" value="1"/>
</dbReference>
<keyword evidence="3" id="KW-1185">Reference proteome</keyword>
<dbReference type="PANTHER" id="PTHR35802">
    <property type="entry name" value="PROTEASE SYNTHASE AND SPORULATION PROTEIN PAI 2"/>
    <property type="match status" value="1"/>
</dbReference>
<evidence type="ECO:0000313" key="3">
    <source>
        <dbReference type="Proteomes" id="UP000681075"/>
    </source>
</evidence>
<reference evidence="2" key="1">
    <citation type="submission" date="2021-02" db="EMBL/GenBank/DDBJ databases">
        <title>Genome sequence of Rhodospirillales sp. strain TMPK1 isolated from soil.</title>
        <authorList>
            <person name="Nakai R."/>
            <person name="Kusada H."/>
            <person name="Tamaki H."/>
        </authorList>
    </citation>
    <scope>NUCLEOTIDE SEQUENCE</scope>
    <source>
        <strain evidence="2">TMPK1</strain>
    </source>
</reference>
<dbReference type="InterPro" id="IPR012349">
    <property type="entry name" value="Split_barrel_FMN-bd"/>
</dbReference>
<dbReference type="EMBL" id="BOPV01000001">
    <property type="protein sequence ID" value="GIL41028.1"/>
    <property type="molecule type" value="Genomic_DNA"/>
</dbReference>
<dbReference type="RefSeq" id="WP_420244334.1">
    <property type="nucleotide sequence ID" value="NZ_BOPV01000001.1"/>
</dbReference>
<proteinExistence type="predicted"/>
<gene>
    <name evidence="2" type="ORF">TMPK1_32650</name>
</gene>
<evidence type="ECO:0000256" key="1">
    <source>
        <dbReference type="SAM" id="MobiDB-lite"/>
    </source>
</evidence>
<dbReference type="Gene3D" id="2.30.110.10">
    <property type="entry name" value="Electron Transport, Fmn-binding Protein, Chain A"/>
    <property type="match status" value="1"/>
</dbReference>
<dbReference type="Proteomes" id="UP000681075">
    <property type="component" value="Unassembled WGS sequence"/>
</dbReference>
<accession>A0A8S8XAL0</accession>
<dbReference type="PANTHER" id="PTHR35802:SF1">
    <property type="entry name" value="PROTEASE SYNTHASE AND SPORULATION PROTEIN PAI 2"/>
    <property type="match status" value="1"/>
</dbReference>